<evidence type="ECO:0000313" key="2">
    <source>
        <dbReference type="Proteomes" id="UP000887564"/>
    </source>
</evidence>
<dbReference type="InterPro" id="IPR011009">
    <property type="entry name" value="Kinase-like_dom_sf"/>
</dbReference>
<dbReference type="AlphaFoldDB" id="A0A914RLD5"/>
<dbReference type="Gene3D" id="1.10.510.10">
    <property type="entry name" value="Transferase(Phosphotransferase) domain 1"/>
    <property type="match status" value="1"/>
</dbReference>
<dbReference type="PROSITE" id="PS50011">
    <property type="entry name" value="PROTEIN_KINASE_DOM"/>
    <property type="match status" value="1"/>
</dbReference>
<dbReference type="GO" id="GO:0004672">
    <property type="term" value="F:protein kinase activity"/>
    <property type="evidence" value="ECO:0007669"/>
    <property type="project" value="InterPro"/>
</dbReference>
<evidence type="ECO:0000259" key="1">
    <source>
        <dbReference type="PROSITE" id="PS50011"/>
    </source>
</evidence>
<keyword evidence="2" id="KW-1185">Reference proteome</keyword>
<proteinExistence type="predicted"/>
<protein>
    <submittedName>
        <fullName evidence="3">Protein kinase domain-containing protein</fullName>
    </submittedName>
</protein>
<feature type="domain" description="Protein kinase" evidence="1">
    <location>
        <begin position="1"/>
        <end position="32"/>
    </location>
</feature>
<dbReference type="GO" id="GO:0005524">
    <property type="term" value="F:ATP binding"/>
    <property type="evidence" value="ECO:0007669"/>
    <property type="project" value="InterPro"/>
</dbReference>
<evidence type="ECO:0000313" key="3">
    <source>
        <dbReference type="WBParaSite" id="PEQ_0000710101-mRNA-1"/>
    </source>
</evidence>
<accession>A0A914RLD5</accession>
<dbReference type="SUPFAM" id="SSF56112">
    <property type="entry name" value="Protein kinase-like (PK-like)"/>
    <property type="match status" value="1"/>
</dbReference>
<dbReference type="InterPro" id="IPR000719">
    <property type="entry name" value="Prot_kinase_dom"/>
</dbReference>
<dbReference type="Proteomes" id="UP000887564">
    <property type="component" value="Unplaced"/>
</dbReference>
<sequence>MYYIHSAGLIHRDLKPSNIAVNEDCELKVLPF</sequence>
<organism evidence="2 3">
    <name type="scientific">Parascaris equorum</name>
    <name type="common">Equine roundworm</name>
    <dbReference type="NCBI Taxonomy" id="6256"/>
    <lineage>
        <taxon>Eukaryota</taxon>
        <taxon>Metazoa</taxon>
        <taxon>Ecdysozoa</taxon>
        <taxon>Nematoda</taxon>
        <taxon>Chromadorea</taxon>
        <taxon>Rhabditida</taxon>
        <taxon>Spirurina</taxon>
        <taxon>Ascaridomorpha</taxon>
        <taxon>Ascaridoidea</taxon>
        <taxon>Ascarididae</taxon>
        <taxon>Parascaris</taxon>
    </lineage>
</organism>
<dbReference type="WBParaSite" id="PEQ_0000710101-mRNA-1">
    <property type="protein sequence ID" value="PEQ_0000710101-mRNA-1"/>
    <property type="gene ID" value="PEQ_0000710101"/>
</dbReference>
<reference evidence="3" key="1">
    <citation type="submission" date="2022-11" db="UniProtKB">
        <authorList>
            <consortium name="WormBaseParasite"/>
        </authorList>
    </citation>
    <scope>IDENTIFICATION</scope>
</reference>
<name>A0A914RLD5_PAREQ</name>
<dbReference type="Pfam" id="PF00069">
    <property type="entry name" value="Pkinase"/>
    <property type="match status" value="1"/>
</dbReference>